<evidence type="ECO:0008006" key="6">
    <source>
        <dbReference type="Google" id="ProtNLM"/>
    </source>
</evidence>
<feature type="region of interest" description="Disordered" evidence="1">
    <location>
        <begin position="355"/>
        <end position="564"/>
    </location>
</feature>
<organism evidence="4 5">
    <name type="scientific">Thyridium curvatum</name>
    <dbReference type="NCBI Taxonomy" id="1093900"/>
    <lineage>
        <taxon>Eukaryota</taxon>
        <taxon>Fungi</taxon>
        <taxon>Dikarya</taxon>
        <taxon>Ascomycota</taxon>
        <taxon>Pezizomycotina</taxon>
        <taxon>Sordariomycetes</taxon>
        <taxon>Sordariomycetidae</taxon>
        <taxon>Thyridiales</taxon>
        <taxon>Thyridiaceae</taxon>
        <taxon>Thyridium</taxon>
    </lineage>
</organism>
<feature type="chain" id="PRO_5021265492" description="LPXTG-domain-containing protein" evidence="3">
    <location>
        <begin position="24"/>
        <end position="564"/>
    </location>
</feature>
<accession>A0A507AHZ3</accession>
<evidence type="ECO:0000256" key="2">
    <source>
        <dbReference type="SAM" id="Phobius"/>
    </source>
</evidence>
<gene>
    <name evidence="4" type="ORF">E0L32_009148</name>
</gene>
<evidence type="ECO:0000313" key="4">
    <source>
        <dbReference type="EMBL" id="TPX09675.1"/>
    </source>
</evidence>
<keyword evidence="3" id="KW-0732">Signal</keyword>
<evidence type="ECO:0000256" key="1">
    <source>
        <dbReference type="SAM" id="MobiDB-lite"/>
    </source>
</evidence>
<dbReference type="RefSeq" id="XP_030991386.1">
    <property type="nucleotide sequence ID" value="XM_031144081.1"/>
</dbReference>
<dbReference type="GeneID" id="41976595"/>
<dbReference type="Proteomes" id="UP000319257">
    <property type="component" value="Unassembled WGS sequence"/>
</dbReference>
<dbReference type="EMBL" id="SKBQ01000064">
    <property type="protein sequence ID" value="TPX09675.1"/>
    <property type="molecule type" value="Genomic_DNA"/>
</dbReference>
<proteinExistence type="predicted"/>
<feature type="compositionally biased region" description="Polar residues" evidence="1">
    <location>
        <begin position="325"/>
        <end position="341"/>
    </location>
</feature>
<protein>
    <recommendedName>
        <fullName evidence="6">LPXTG-domain-containing protein</fullName>
    </recommendedName>
</protein>
<keyword evidence="2" id="KW-1133">Transmembrane helix</keyword>
<feature type="region of interest" description="Disordered" evidence="1">
    <location>
        <begin position="273"/>
        <end position="342"/>
    </location>
</feature>
<comment type="caution">
    <text evidence="4">The sequence shown here is derived from an EMBL/GenBank/DDBJ whole genome shotgun (WGS) entry which is preliminary data.</text>
</comment>
<name>A0A507AHZ3_9PEZI</name>
<keyword evidence="2" id="KW-0472">Membrane</keyword>
<feature type="compositionally biased region" description="Polar residues" evidence="1">
    <location>
        <begin position="368"/>
        <end position="379"/>
    </location>
</feature>
<keyword evidence="2" id="KW-0812">Transmembrane</keyword>
<feature type="transmembrane region" description="Helical" evidence="2">
    <location>
        <begin position="237"/>
        <end position="260"/>
    </location>
</feature>
<dbReference type="OrthoDB" id="5426678at2759"/>
<feature type="compositionally biased region" description="Basic and acidic residues" evidence="1">
    <location>
        <begin position="542"/>
        <end position="551"/>
    </location>
</feature>
<feature type="signal peptide" evidence="3">
    <location>
        <begin position="1"/>
        <end position="23"/>
    </location>
</feature>
<evidence type="ECO:0000256" key="3">
    <source>
        <dbReference type="SAM" id="SignalP"/>
    </source>
</evidence>
<evidence type="ECO:0000313" key="5">
    <source>
        <dbReference type="Proteomes" id="UP000319257"/>
    </source>
</evidence>
<dbReference type="InParanoid" id="A0A507AHZ3"/>
<sequence>MTSSSFITRITIFLLFLFAPVHALRVTPGSSCASVCLDQNDGDDPDPKNSTTRPSDIVCKDVEYYSTHAGVKFRKCMDCLQKSPRVDGEVNDIAWFLSKDNVRYAVNVCLFGFPNATQGTSSPCNMDLTCRPLQTPLKAGISEPSRSTEFQYCGADHALYGGNTISSCEQCLQMGNEKTYLSNFITALHAGCQQQPVPGTLLGLSGSLFSNDPVNITAPPVAEPPLGPSDKGTGMTVGAVVGIAVGAALVFLGGVALFIVHWRRQRRSSKYEDIDHGSHYPPKSNRSSSSATHRGGEPYPMSDYKSQIGVYESTMDPPVYKGITSHRSNQPSQQHDFSNNGEYYDQVDRDYQARQRPTGAVTAASAPTFGQTRDGTSLPTHPAYVPRAITSSSRIGSSQPPIASPPPAHKAERSKSHAVQAYLDSLDQAGSTNVPPPPAQVPPVSQSGFNFGVPPPPPPPRREKVPSLALPSVPRMKVPKKYNPPRIQIQEASPVTGPRDNISLPIPRVDEDRFRQGRGRSSSRERDGPSNSSQDRIVQHFFRVDESKGTREMPIQSGKSQLYG</sequence>
<dbReference type="AlphaFoldDB" id="A0A507AHZ3"/>
<keyword evidence="5" id="KW-1185">Reference proteome</keyword>
<reference evidence="4 5" key="1">
    <citation type="submission" date="2019-06" db="EMBL/GenBank/DDBJ databases">
        <title>Draft genome sequence of the filamentous fungus Phialemoniopsis curvata isolated from diesel fuel.</title>
        <authorList>
            <person name="Varaljay V.A."/>
            <person name="Lyon W.J."/>
            <person name="Crouch A.L."/>
            <person name="Drake C.E."/>
            <person name="Hollomon J.M."/>
            <person name="Nadeau L.J."/>
            <person name="Nunn H.S."/>
            <person name="Stevenson B.S."/>
            <person name="Bojanowski C.L."/>
            <person name="Crookes-Goodson W.J."/>
        </authorList>
    </citation>
    <scope>NUCLEOTIDE SEQUENCE [LARGE SCALE GENOMIC DNA]</scope>
    <source>
        <strain evidence="4 5">D216</strain>
    </source>
</reference>